<evidence type="ECO:0000313" key="2">
    <source>
        <dbReference type="EMBL" id="KAL3530062.1"/>
    </source>
</evidence>
<dbReference type="InterPro" id="IPR041588">
    <property type="entry name" value="Integrase_H2C2"/>
</dbReference>
<dbReference type="Pfam" id="PF17921">
    <property type="entry name" value="Integrase_H2C2"/>
    <property type="match status" value="1"/>
</dbReference>
<evidence type="ECO:0000313" key="3">
    <source>
        <dbReference type="Proteomes" id="UP001630127"/>
    </source>
</evidence>
<dbReference type="InterPro" id="IPR001584">
    <property type="entry name" value="Integrase_cat-core"/>
</dbReference>
<dbReference type="PANTHER" id="PTHR35046:SF9">
    <property type="entry name" value="RNA-DIRECTED DNA POLYMERASE"/>
    <property type="match status" value="1"/>
</dbReference>
<name>A0ABD3AH01_9GENT</name>
<comment type="caution">
    <text evidence="2">The sequence shown here is derived from an EMBL/GenBank/DDBJ whole genome shotgun (WGS) entry which is preliminary data.</text>
</comment>
<organism evidence="2 3">
    <name type="scientific">Cinchona calisaya</name>
    <dbReference type="NCBI Taxonomy" id="153742"/>
    <lineage>
        <taxon>Eukaryota</taxon>
        <taxon>Viridiplantae</taxon>
        <taxon>Streptophyta</taxon>
        <taxon>Embryophyta</taxon>
        <taxon>Tracheophyta</taxon>
        <taxon>Spermatophyta</taxon>
        <taxon>Magnoliopsida</taxon>
        <taxon>eudicotyledons</taxon>
        <taxon>Gunneridae</taxon>
        <taxon>Pentapetalae</taxon>
        <taxon>asterids</taxon>
        <taxon>lamiids</taxon>
        <taxon>Gentianales</taxon>
        <taxon>Rubiaceae</taxon>
        <taxon>Cinchonoideae</taxon>
        <taxon>Cinchoneae</taxon>
        <taxon>Cinchona</taxon>
    </lineage>
</organism>
<dbReference type="InterPro" id="IPR012337">
    <property type="entry name" value="RNaseH-like_sf"/>
</dbReference>
<proteinExistence type="predicted"/>
<dbReference type="EMBL" id="JBJUIK010000004">
    <property type="protein sequence ID" value="KAL3530062.1"/>
    <property type="molecule type" value="Genomic_DNA"/>
</dbReference>
<dbReference type="Gene3D" id="3.30.420.10">
    <property type="entry name" value="Ribonuclease H-like superfamily/Ribonuclease H"/>
    <property type="match status" value="1"/>
</dbReference>
<keyword evidence="3" id="KW-1185">Reference proteome</keyword>
<feature type="domain" description="Integrase catalytic" evidence="1">
    <location>
        <begin position="98"/>
        <end position="189"/>
    </location>
</feature>
<reference evidence="2 3" key="1">
    <citation type="submission" date="2024-11" db="EMBL/GenBank/DDBJ databases">
        <title>A near-complete genome assembly of Cinchona calisaya.</title>
        <authorList>
            <person name="Lian D.C."/>
            <person name="Zhao X.W."/>
            <person name="Wei L."/>
        </authorList>
    </citation>
    <scope>NUCLEOTIDE SEQUENCE [LARGE SCALE GENOMIC DNA]</scope>
    <source>
        <tissue evidence="2">Nenye</tissue>
    </source>
</reference>
<accession>A0ABD3AH01</accession>
<dbReference type="Gene3D" id="1.10.340.70">
    <property type="match status" value="1"/>
</dbReference>
<dbReference type="InterPro" id="IPR036397">
    <property type="entry name" value="RNaseH_sf"/>
</dbReference>
<gene>
    <name evidence="2" type="ORF">ACH5RR_009384</name>
</gene>
<sequence>MAEKMIQEKVMNSAEDKDWSYKDGVLRFRGKSYIGDQGEIKKKIIQAMHDSQLGGQSGEQASWGRAKILFYWPRMFRDFKEVIMQCDAYKRCKNDNFPYLGPFTALTRAKVFLESYHMDFIDGLPKSEGKEVIMLVVDRFTKVTHFYGLSYPYTATSVARVFMDNVYKLHGMPQVIVSDRDRIFISQFW</sequence>
<protein>
    <recommendedName>
        <fullName evidence="1">Integrase catalytic domain-containing protein</fullName>
    </recommendedName>
</protein>
<dbReference type="AlphaFoldDB" id="A0ABD3AH01"/>
<dbReference type="PROSITE" id="PS50994">
    <property type="entry name" value="INTEGRASE"/>
    <property type="match status" value="1"/>
</dbReference>
<dbReference type="Proteomes" id="UP001630127">
    <property type="component" value="Unassembled WGS sequence"/>
</dbReference>
<evidence type="ECO:0000259" key="1">
    <source>
        <dbReference type="PROSITE" id="PS50994"/>
    </source>
</evidence>
<dbReference type="PANTHER" id="PTHR35046">
    <property type="entry name" value="ZINC KNUCKLE (CCHC-TYPE) FAMILY PROTEIN"/>
    <property type="match status" value="1"/>
</dbReference>
<dbReference type="SUPFAM" id="SSF53098">
    <property type="entry name" value="Ribonuclease H-like"/>
    <property type="match status" value="1"/>
</dbReference>